<dbReference type="Proteomes" id="UP000499080">
    <property type="component" value="Unassembled WGS sequence"/>
</dbReference>
<reference evidence="1 2" key="1">
    <citation type="journal article" date="2019" name="Sci. Rep.">
        <title>Orb-weaving spider Araneus ventricosus genome elucidates the spidroin gene catalogue.</title>
        <authorList>
            <person name="Kono N."/>
            <person name="Nakamura H."/>
            <person name="Ohtoshi R."/>
            <person name="Moran D.A.P."/>
            <person name="Shinohara A."/>
            <person name="Yoshida Y."/>
            <person name="Fujiwara M."/>
            <person name="Mori M."/>
            <person name="Tomita M."/>
            <person name="Arakawa K."/>
        </authorList>
    </citation>
    <scope>NUCLEOTIDE SEQUENCE [LARGE SCALE GENOMIC DNA]</scope>
</reference>
<gene>
    <name evidence="1" type="ORF">AVEN_239725_1</name>
</gene>
<dbReference type="OrthoDB" id="118105at2759"/>
<evidence type="ECO:0000313" key="2">
    <source>
        <dbReference type="Proteomes" id="UP000499080"/>
    </source>
</evidence>
<sequence>MARKGLTQDEINAILFASDTDDEFPGLSDYSWEDPTYNTAKNRSEDAISSSESVVDCTTNVTQGIDSTATGDSADIPAGPSVVRKTQRRRDRKVIWKTKSLKIQKSKQNIEEVTLAAEIMALDTPYQFFSFFFT</sequence>
<evidence type="ECO:0000313" key="1">
    <source>
        <dbReference type="EMBL" id="GBN09846.1"/>
    </source>
</evidence>
<comment type="caution">
    <text evidence="1">The sequence shown here is derived from an EMBL/GenBank/DDBJ whole genome shotgun (WGS) entry which is preliminary data.</text>
</comment>
<proteinExistence type="predicted"/>
<keyword evidence="2" id="KW-1185">Reference proteome</keyword>
<dbReference type="EMBL" id="BGPR01005399">
    <property type="protein sequence ID" value="GBN09846.1"/>
    <property type="molecule type" value="Genomic_DNA"/>
</dbReference>
<dbReference type="AlphaFoldDB" id="A0A4Y2L8D4"/>
<organism evidence="1 2">
    <name type="scientific">Araneus ventricosus</name>
    <name type="common">Orbweaver spider</name>
    <name type="synonym">Epeira ventricosa</name>
    <dbReference type="NCBI Taxonomy" id="182803"/>
    <lineage>
        <taxon>Eukaryota</taxon>
        <taxon>Metazoa</taxon>
        <taxon>Ecdysozoa</taxon>
        <taxon>Arthropoda</taxon>
        <taxon>Chelicerata</taxon>
        <taxon>Arachnida</taxon>
        <taxon>Araneae</taxon>
        <taxon>Araneomorphae</taxon>
        <taxon>Entelegynae</taxon>
        <taxon>Araneoidea</taxon>
        <taxon>Araneidae</taxon>
        <taxon>Araneus</taxon>
    </lineage>
</organism>
<name>A0A4Y2L8D4_ARAVE</name>
<protein>
    <submittedName>
        <fullName evidence="1">Uncharacterized protein</fullName>
    </submittedName>
</protein>
<accession>A0A4Y2L8D4</accession>